<evidence type="ECO:0000256" key="12">
    <source>
        <dbReference type="RuleBase" id="RU363038"/>
    </source>
</evidence>
<evidence type="ECO:0000259" key="14">
    <source>
        <dbReference type="SMART" id="SM01016"/>
    </source>
</evidence>
<keyword evidence="5 11" id="KW-0436">Ligase</keyword>
<proteinExistence type="inferred from homology"/>
<gene>
    <name evidence="11" type="primary">argS</name>
    <name evidence="15" type="ORF">COY33_02610</name>
</gene>
<comment type="subcellular location">
    <subcellularLocation>
        <location evidence="1 11">Cytoplasm</location>
    </subcellularLocation>
</comment>
<organism evidence="15 16">
    <name type="scientific">candidate division WWE3 bacterium CG_4_10_14_0_2_um_filter_42_7</name>
    <dbReference type="NCBI Taxonomy" id="1975073"/>
    <lineage>
        <taxon>Bacteria</taxon>
        <taxon>Katanobacteria</taxon>
    </lineage>
</organism>
<comment type="subunit">
    <text evidence="3 11">Monomer.</text>
</comment>
<dbReference type="InterPro" id="IPR008909">
    <property type="entry name" value="DALR_anticod-bd"/>
</dbReference>
<dbReference type="InterPro" id="IPR009080">
    <property type="entry name" value="tRNAsynth_Ia_anticodon-bd"/>
</dbReference>
<dbReference type="EC" id="6.1.1.19" evidence="11"/>
<name>A0A2M7TC18_UNCKA</name>
<dbReference type="Gene3D" id="1.10.730.10">
    <property type="entry name" value="Isoleucyl-tRNA Synthetase, Domain 1"/>
    <property type="match status" value="1"/>
</dbReference>
<evidence type="ECO:0000256" key="9">
    <source>
        <dbReference type="ARBA" id="ARBA00023146"/>
    </source>
</evidence>
<dbReference type="PRINTS" id="PR01038">
    <property type="entry name" value="TRNASYNTHARG"/>
</dbReference>
<dbReference type="GO" id="GO:0006420">
    <property type="term" value="P:arginyl-tRNA aminoacylation"/>
    <property type="evidence" value="ECO:0007669"/>
    <property type="project" value="UniProtKB-UniRule"/>
</dbReference>
<evidence type="ECO:0000256" key="6">
    <source>
        <dbReference type="ARBA" id="ARBA00022741"/>
    </source>
</evidence>
<dbReference type="InterPro" id="IPR035684">
    <property type="entry name" value="ArgRS_core"/>
</dbReference>
<dbReference type="GO" id="GO:0005524">
    <property type="term" value="F:ATP binding"/>
    <property type="evidence" value="ECO:0007669"/>
    <property type="project" value="UniProtKB-UniRule"/>
</dbReference>
<evidence type="ECO:0000256" key="7">
    <source>
        <dbReference type="ARBA" id="ARBA00022840"/>
    </source>
</evidence>
<dbReference type="Proteomes" id="UP000229915">
    <property type="component" value="Unassembled WGS sequence"/>
</dbReference>
<dbReference type="SUPFAM" id="SSF52374">
    <property type="entry name" value="Nucleotidylyl transferase"/>
    <property type="match status" value="1"/>
</dbReference>
<dbReference type="AlphaFoldDB" id="A0A2M7TC18"/>
<dbReference type="Gene3D" id="3.40.50.620">
    <property type="entry name" value="HUPs"/>
    <property type="match status" value="1"/>
</dbReference>
<sequence length="580" mass="64494">MIIEELEKVLKDAIVSKYPKMKVAVAVEASDGPSHGNFTSSVSFSLAKIANQSPFEIAKFLAESINNSISKGGLPSLSKVEAVMPGFLNFFLSADFYLSELNLVLKEKEKFGSSKIGAGKRVVIDYSAPNIAKPFGIGHLRSTVIGQSLYNIYKFSGFSVVGDNHLGDWGTQFGKLIYAIKTWGDAQEIAKNPISELTRLYVLFHEEAQKNPSLEDEGRAWFKKLEDGDKEALTLLKQCTDWSMKEYDRVYDLLGVKIDYAYGESFYQDKMGEIVELAKKKGLAKESEGALVVFFDEGEKMSPLILQKSDEASTYATRDLATIKFREKEFGPLERIIYEVGSDQLLHFRQLFLAAKLLGLAKGTELIHVAHGMMRFKDGKMSTRSGKTILLDEVLSGAVERARKIVESKSPDISTREKEEIAKTVGIGAIKYNDLAQDPKTEVLFDWGKVLNLEGNSGPYLQYTYARAKSVLRKSNGYLVLGTGKNKLKDISLSPDEHNILRHVVKYPMVVTSAAECYSPNLIANYLFELASLFNAFYNNVSISKSEGETRDFRLALTEAVSIILKSGLGLLGIEVLERM</sequence>
<dbReference type="FunFam" id="3.40.50.620:FF:000116">
    <property type="entry name" value="Arginine--tRNA ligase"/>
    <property type="match status" value="1"/>
</dbReference>
<protein>
    <recommendedName>
        <fullName evidence="11">Arginine--tRNA ligase</fullName>
        <ecNumber evidence="11">6.1.1.19</ecNumber>
    </recommendedName>
    <alternativeName>
        <fullName evidence="11">Arginyl-tRNA synthetase</fullName>
        <shortName evidence="11">ArgRS</shortName>
    </alternativeName>
</protein>
<comment type="catalytic activity">
    <reaction evidence="10 11">
        <text>tRNA(Arg) + L-arginine + ATP = L-arginyl-tRNA(Arg) + AMP + diphosphate</text>
        <dbReference type="Rhea" id="RHEA:20301"/>
        <dbReference type="Rhea" id="RHEA-COMP:9658"/>
        <dbReference type="Rhea" id="RHEA-COMP:9673"/>
        <dbReference type="ChEBI" id="CHEBI:30616"/>
        <dbReference type="ChEBI" id="CHEBI:32682"/>
        <dbReference type="ChEBI" id="CHEBI:33019"/>
        <dbReference type="ChEBI" id="CHEBI:78442"/>
        <dbReference type="ChEBI" id="CHEBI:78513"/>
        <dbReference type="ChEBI" id="CHEBI:456215"/>
        <dbReference type="EC" id="6.1.1.19"/>
    </reaction>
</comment>
<reference evidence="16" key="1">
    <citation type="submission" date="2017-09" db="EMBL/GenBank/DDBJ databases">
        <title>Depth-based differentiation of microbial function through sediment-hosted aquifers and enrichment of novel symbionts in the deep terrestrial subsurface.</title>
        <authorList>
            <person name="Probst A.J."/>
            <person name="Ladd B."/>
            <person name="Jarett J.K."/>
            <person name="Geller-Mcgrath D.E."/>
            <person name="Sieber C.M.K."/>
            <person name="Emerson J.B."/>
            <person name="Anantharaman K."/>
            <person name="Thomas B.C."/>
            <person name="Malmstrom R."/>
            <person name="Stieglmeier M."/>
            <person name="Klingl A."/>
            <person name="Woyke T."/>
            <person name="Ryan C.M."/>
            <person name="Banfield J.F."/>
        </authorList>
    </citation>
    <scope>NUCLEOTIDE SEQUENCE [LARGE SCALE GENOMIC DNA]</scope>
</reference>
<dbReference type="CDD" id="cd00671">
    <property type="entry name" value="ArgRS_core"/>
    <property type="match status" value="1"/>
</dbReference>
<keyword evidence="7 11" id="KW-0067">ATP-binding</keyword>
<dbReference type="GO" id="GO:0005737">
    <property type="term" value="C:cytoplasm"/>
    <property type="evidence" value="ECO:0007669"/>
    <property type="project" value="UniProtKB-SubCell"/>
</dbReference>
<evidence type="ECO:0000256" key="10">
    <source>
        <dbReference type="ARBA" id="ARBA00049339"/>
    </source>
</evidence>
<dbReference type="InterPro" id="IPR036695">
    <property type="entry name" value="Arg-tRNA-synth_N_sf"/>
</dbReference>
<evidence type="ECO:0000256" key="5">
    <source>
        <dbReference type="ARBA" id="ARBA00022598"/>
    </source>
</evidence>
<dbReference type="Pfam" id="PF03485">
    <property type="entry name" value="Arg_tRNA_synt_N"/>
    <property type="match status" value="1"/>
</dbReference>
<evidence type="ECO:0000256" key="1">
    <source>
        <dbReference type="ARBA" id="ARBA00004496"/>
    </source>
</evidence>
<dbReference type="EMBL" id="PFNK01000071">
    <property type="protein sequence ID" value="PIZ42790.1"/>
    <property type="molecule type" value="Genomic_DNA"/>
</dbReference>
<comment type="similarity">
    <text evidence="2 11 12">Belongs to the class-I aminoacyl-tRNA synthetase family.</text>
</comment>
<dbReference type="Pfam" id="PF05746">
    <property type="entry name" value="DALR_1"/>
    <property type="match status" value="1"/>
</dbReference>
<evidence type="ECO:0000256" key="8">
    <source>
        <dbReference type="ARBA" id="ARBA00022917"/>
    </source>
</evidence>
<dbReference type="HAMAP" id="MF_00123">
    <property type="entry name" value="Arg_tRNA_synth"/>
    <property type="match status" value="1"/>
</dbReference>
<evidence type="ECO:0000256" key="4">
    <source>
        <dbReference type="ARBA" id="ARBA00022490"/>
    </source>
</evidence>
<evidence type="ECO:0000256" key="11">
    <source>
        <dbReference type="HAMAP-Rule" id="MF_00123"/>
    </source>
</evidence>
<comment type="caution">
    <text evidence="15">The sequence shown here is derived from an EMBL/GenBank/DDBJ whole genome shotgun (WGS) entry which is preliminary data.</text>
</comment>
<dbReference type="PANTHER" id="PTHR11956:SF5">
    <property type="entry name" value="ARGININE--TRNA LIGASE, CYTOPLASMIC"/>
    <property type="match status" value="1"/>
</dbReference>
<dbReference type="FunFam" id="1.10.730.10:FF:000006">
    <property type="entry name" value="Arginyl-tRNA synthetase 2, mitochondrial"/>
    <property type="match status" value="1"/>
</dbReference>
<keyword evidence="4 11" id="KW-0963">Cytoplasm</keyword>
<dbReference type="Gene3D" id="3.30.1360.70">
    <property type="entry name" value="Arginyl tRNA synthetase N-terminal domain"/>
    <property type="match status" value="1"/>
</dbReference>
<feature type="short sequence motif" description="'HIGH' region" evidence="11">
    <location>
        <begin position="129"/>
        <end position="139"/>
    </location>
</feature>
<dbReference type="GO" id="GO:0004814">
    <property type="term" value="F:arginine-tRNA ligase activity"/>
    <property type="evidence" value="ECO:0007669"/>
    <property type="project" value="UniProtKB-UniRule"/>
</dbReference>
<evidence type="ECO:0000256" key="2">
    <source>
        <dbReference type="ARBA" id="ARBA00005594"/>
    </source>
</evidence>
<evidence type="ECO:0000313" key="15">
    <source>
        <dbReference type="EMBL" id="PIZ42790.1"/>
    </source>
</evidence>
<dbReference type="PANTHER" id="PTHR11956">
    <property type="entry name" value="ARGINYL-TRNA SYNTHETASE"/>
    <property type="match status" value="1"/>
</dbReference>
<feature type="domain" description="DALR anticodon binding" evidence="13">
    <location>
        <begin position="461"/>
        <end position="580"/>
    </location>
</feature>
<dbReference type="Pfam" id="PF00750">
    <property type="entry name" value="tRNA-synt_1d"/>
    <property type="match status" value="1"/>
</dbReference>
<keyword evidence="9 11" id="KW-0030">Aminoacyl-tRNA synthetase</keyword>
<feature type="domain" description="Arginyl tRNA synthetase N-terminal" evidence="14">
    <location>
        <begin position="4"/>
        <end position="92"/>
    </location>
</feature>
<dbReference type="CDD" id="cd07956">
    <property type="entry name" value="Anticodon_Ia_Arg"/>
    <property type="match status" value="1"/>
</dbReference>
<dbReference type="SMART" id="SM01016">
    <property type="entry name" value="Arg_tRNA_synt_N"/>
    <property type="match status" value="1"/>
</dbReference>
<keyword evidence="8 11" id="KW-0648">Protein biosynthesis</keyword>
<accession>A0A2M7TC18</accession>
<dbReference type="InterPro" id="IPR001278">
    <property type="entry name" value="Arg-tRNA-ligase"/>
</dbReference>
<dbReference type="NCBIfam" id="TIGR00456">
    <property type="entry name" value="argS"/>
    <property type="match status" value="1"/>
</dbReference>
<dbReference type="InterPro" id="IPR014729">
    <property type="entry name" value="Rossmann-like_a/b/a_fold"/>
</dbReference>
<dbReference type="SUPFAM" id="SSF55190">
    <property type="entry name" value="Arginyl-tRNA synthetase (ArgRS), N-terminal 'additional' domain"/>
    <property type="match status" value="1"/>
</dbReference>
<dbReference type="SUPFAM" id="SSF47323">
    <property type="entry name" value="Anticodon-binding domain of a subclass of class I aminoacyl-tRNA synthetases"/>
    <property type="match status" value="1"/>
</dbReference>
<evidence type="ECO:0000256" key="3">
    <source>
        <dbReference type="ARBA" id="ARBA00011245"/>
    </source>
</evidence>
<evidence type="ECO:0000313" key="16">
    <source>
        <dbReference type="Proteomes" id="UP000229915"/>
    </source>
</evidence>
<evidence type="ECO:0000259" key="13">
    <source>
        <dbReference type="SMART" id="SM00836"/>
    </source>
</evidence>
<dbReference type="SMART" id="SM00836">
    <property type="entry name" value="DALR_1"/>
    <property type="match status" value="1"/>
</dbReference>
<keyword evidence="6 11" id="KW-0547">Nucleotide-binding</keyword>
<dbReference type="InterPro" id="IPR005148">
    <property type="entry name" value="Arg-tRNA-synth_N"/>
</dbReference>